<feature type="compositionally biased region" description="Acidic residues" evidence="1">
    <location>
        <begin position="143"/>
        <end position="154"/>
    </location>
</feature>
<feature type="region of interest" description="Disordered" evidence="1">
    <location>
        <begin position="53"/>
        <end position="155"/>
    </location>
</feature>
<feature type="region of interest" description="Disordered" evidence="1">
    <location>
        <begin position="189"/>
        <end position="238"/>
    </location>
</feature>
<dbReference type="Proteomes" id="UP001530377">
    <property type="component" value="Unassembled WGS sequence"/>
</dbReference>
<feature type="compositionally biased region" description="Polar residues" evidence="1">
    <location>
        <begin position="598"/>
        <end position="624"/>
    </location>
</feature>
<feature type="compositionally biased region" description="Polar residues" evidence="1">
    <location>
        <begin position="194"/>
        <end position="210"/>
    </location>
</feature>
<dbReference type="AlphaFoldDB" id="A0ABD3RVM1"/>
<proteinExistence type="predicted"/>
<feature type="compositionally biased region" description="Polar residues" evidence="1">
    <location>
        <begin position="543"/>
        <end position="553"/>
    </location>
</feature>
<feature type="compositionally biased region" description="Basic and acidic residues" evidence="1">
    <location>
        <begin position="120"/>
        <end position="142"/>
    </location>
</feature>
<comment type="caution">
    <text evidence="2">The sequence shown here is derived from an EMBL/GenBank/DDBJ whole genome shotgun (WGS) entry which is preliminary data.</text>
</comment>
<feature type="region of interest" description="Disordered" evidence="1">
    <location>
        <begin position="448"/>
        <end position="574"/>
    </location>
</feature>
<dbReference type="EMBL" id="JALLPB020000157">
    <property type="protein sequence ID" value="KAL3816261.1"/>
    <property type="molecule type" value="Genomic_DNA"/>
</dbReference>
<reference evidence="2 3" key="1">
    <citation type="submission" date="2024-10" db="EMBL/GenBank/DDBJ databases">
        <title>Updated reference genomes for cyclostephanoid diatoms.</title>
        <authorList>
            <person name="Roberts W.R."/>
            <person name="Alverson A.J."/>
        </authorList>
    </citation>
    <scope>NUCLEOTIDE SEQUENCE [LARGE SCALE GENOMIC DNA]</scope>
    <source>
        <strain evidence="2 3">AJA228-03</strain>
    </source>
</reference>
<accession>A0ABD3RVM1</accession>
<gene>
    <name evidence="2" type="ORF">ACHAXA_000200</name>
</gene>
<evidence type="ECO:0000256" key="1">
    <source>
        <dbReference type="SAM" id="MobiDB-lite"/>
    </source>
</evidence>
<evidence type="ECO:0000313" key="2">
    <source>
        <dbReference type="EMBL" id="KAL3816261.1"/>
    </source>
</evidence>
<feature type="compositionally biased region" description="Acidic residues" evidence="1">
    <location>
        <begin position="218"/>
        <end position="233"/>
    </location>
</feature>
<protein>
    <submittedName>
        <fullName evidence="2">Uncharacterized protein</fullName>
    </submittedName>
</protein>
<feature type="compositionally biased region" description="Basic residues" evidence="1">
    <location>
        <begin position="530"/>
        <end position="542"/>
    </location>
</feature>
<sequence>MTKKRRTLAYTPLGIRPFSHHGPPDPDSNLFLSLDVSPPAGAANVDTVAVAITTEPTTTGGRNKRRRGYARTVSQKKEARRARRLRGATMIMGGDSLARHRRRPHEDEDDDEVLEEADDENGRDRDGAVIGGRKEENLRVNTEDDDDDNVDYDENDAKGLEKTIDNMDVFDFSLEGDAATNDDVVEVARDDESSAQGESWTPNMSRSSSTNKRRVILDDDDDESSREEEEEERSAESILSGRVDKTITKNALDRGIFSFNVGMKDERDDGDSTRYRRSKRLGMTPIATTTGSDHSSADEYSERKFMVDSMTSVGKRNFSTCTSDKKGGRRKLLQTKIGEVEHVENESFNIEDSSHVDGSAPRKAPKNVPSTLAKGGGHIKVGGANADAANADAVDRASHLSTKIKTVAPFRKRSSRVSHWVEMAQVKLAACEAAESSSMIAIGGRNSKDFSTETANCNKKEEGNFEEDSTLVDGEVSIDDDEPSEYQPTQDGDKESVVIKRSPRLFRSSSRIGKGMKYKGVQEAPTKVVAPRKRTKNRHTKNTRGSDVESSINCDDRIDPTKGRREKSKSSGIKYNGMEKKKKFIDFEDDAFGGRICSKSQSDTTLRPNQQKSSKVSEVEQNPHSPYGTKCALQMDKSLKSSNGKGEKLLQLGINVPSDSEKEKVTNHNDNNMEFVGLKVEYHVEEDDKDKNGMSVSGDNRSILFTQAITQGNTSQYMQQSMDSSTANSKGGLFGPIAENSGHEASLNKLKSIEMNTRNISDMGSNISVNSTSIDHAEFNECAAQFIAKNVRIKSYPEDLVTSCVELTTRGIFNSDPASLRAIIQTQSHSQQSSVVSAETGASMAMKAMDGESCKLTSQELAKALKIIGFHIAEAGKMMKKVIRSGEVDYL</sequence>
<name>A0ABD3RVM1_9STRA</name>
<feature type="compositionally biased region" description="Basic and acidic residues" evidence="1">
    <location>
        <begin position="554"/>
        <end position="563"/>
    </location>
</feature>
<feature type="region of interest" description="Disordered" evidence="1">
    <location>
        <begin position="596"/>
        <end position="630"/>
    </location>
</feature>
<feature type="compositionally biased region" description="Acidic residues" evidence="1">
    <location>
        <begin position="464"/>
        <end position="484"/>
    </location>
</feature>
<evidence type="ECO:0000313" key="3">
    <source>
        <dbReference type="Proteomes" id="UP001530377"/>
    </source>
</evidence>
<organism evidence="2 3">
    <name type="scientific">Cyclostephanos tholiformis</name>
    <dbReference type="NCBI Taxonomy" id="382380"/>
    <lineage>
        <taxon>Eukaryota</taxon>
        <taxon>Sar</taxon>
        <taxon>Stramenopiles</taxon>
        <taxon>Ochrophyta</taxon>
        <taxon>Bacillariophyta</taxon>
        <taxon>Coscinodiscophyceae</taxon>
        <taxon>Thalassiosirophycidae</taxon>
        <taxon>Stephanodiscales</taxon>
        <taxon>Stephanodiscaceae</taxon>
        <taxon>Cyclostephanos</taxon>
    </lineage>
</organism>
<feature type="compositionally biased region" description="Acidic residues" evidence="1">
    <location>
        <begin position="107"/>
        <end position="119"/>
    </location>
</feature>
<keyword evidence="3" id="KW-1185">Reference proteome</keyword>